<evidence type="ECO:0000313" key="12">
    <source>
        <dbReference type="Proteomes" id="UP000237846"/>
    </source>
</evidence>
<dbReference type="Gene3D" id="3.30.565.10">
    <property type="entry name" value="Histidine kinase-like ATPase, C-terminal domain"/>
    <property type="match status" value="1"/>
</dbReference>
<dbReference type="GO" id="GO:0005524">
    <property type="term" value="F:ATP binding"/>
    <property type="evidence" value="ECO:0007669"/>
    <property type="project" value="UniProtKB-KW"/>
</dbReference>
<keyword evidence="9" id="KW-0472">Membrane</keyword>
<keyword evidence="3" id="KW-0597">Phosphoprotein</keyword>
<comment type="catalytic activity">
    <reaction evidence="1">
        <text>ATP + protein L-histidine = ADP + protein N-phospho-L-histidine.</text>
        <dbReference type="EC" id="2.7.13.3"/>
    </reaction>
</comment>
<dbReference type="GO" id="GO:0000155">
    <property type="term" value="F:phosphorelay sensor kinase activity"/>
    <property type="evidence" value="ECO:0007669"/>
    <property type="project" value="InterPro"/>
</dbReference>
<reference evidence="11 12" key="1">
    <citation type="submission" date="2018-03" db="EMBL/GenBank/DDBJ databases">
        <title>Genomic Encyclopedia of Archaeal and Bacterial Type Strains, Phase II (KMG-II): from individual species to whole genera.</title>
        <authorList>
            <person name="Goeker M."/>
        </authorList>
    </citation>
    <scope>NUCLEOTIDE SEQUENCE [LARGE SCALE GENOMIC DNA]</scope>
    <source>
        <strain evidence="11 12">DSM 45601</strain>
    </source>
</reference>
<dbReference type="InterPro" id="IPR036890">
    <property type="entry name" value="HATPase_C_sf"/>
</dbReference>
<evidence type="ECO:0000256" key="1">
    <source>
        <dbReference type="ARBA" id="ARBA00000085"/>
    </source>
</evidence>
<keyword evidence="4" id="KW-0808">Transferase</keyword>
<dbReference type="PANTHER" id="PTHR24421:SF10">
    <property type="entry name" value="NITRATE_NITRITE SENSOR PROTEIN NARQ"/>
    <property type="match status" value="1"/>
</dbReference>
<evidence type="ECO:0000256" key="5">
    <source>
        <dbReference type="ARBA" id="ARBA00022741"/>
    </source>
</evidence>
<keyword evidence="7" id="KW-0067">ATP-binding</keyword>
<feature type="domain" description="Histidine kinase/HSP90-like ATPase" evidence="10">
    <location>
        <begin position="329"/>
        <end position="419"/>
    </location>
</feature>
<feature type="transmembrane region" description="Helical" evidence="9">
    <location>
        <begin position="126"/>
        <end position="147"/>
    </location>
</feature>
<dbReference type="CDD" id="cd16917">
    <property type="entry name" value="HATPase_UhpB-NarQ-NarX-like"/>
    <property type="match status" value="1"/>
</dbReference>
<dbReference type="Proteomes" id="UP000237846">
    <property type="component" value="Unassembled WGS sequence"/>
</dbReference>
<dbReference type="InterPro" id="IPR003594">
    <property type="entry name" value="HATPase_dom"/>
</dbReference>
<dbReference type="Gene3D" id="1.20.5.1930">
    <property type="match status" value="1"/>
</dbReference>
<feature type="transmembrane region" description="Helical" evidence="9">
    <location>
        <begin position="167"/>
        <end position="185"/>
    </location>
</feature>
<dbReference type="Pfam" id="PF13796">
    <property type="entry name" value="Sensor"/>
    <property type="match status" value="1"/>
</dbReference>
<dbReference type="EC" id="2.7.13.3" evidence="2"/>
<comment type="caution">
    <text evidence="11">The sequence shown here is derived from an EMBL/GenBank/DDBJ whole genome shotgun (WGS) entry which is preliminary data.</text>
</comment>
<dbReference type="GO" id="GO:0016020">
    <property type="term" value="C:membrane"/>
    <property type="evidence" value="ECO:0007669"/>
    <property type="project" value="InterPro"/>
</dbReference>
<sequence length="431" mass="46017">MATVVPRPAAGVRAWLGSVAWTVPLTALAVLGLAVWVLSVATGVLVALWVGIPLVLLCVVMTRRLADLHRAWASEVLGRPIGRPYLPVPPRGSVSSLKAIAGDPATWRDFAWLLVNASAGIILHSLVLGLFAGGLWYLVLPALWWVVPEGALDLPLGLIESSRSSHPWVPLVLSAVSFALSWWLTPRLTWLNARMAASLLAPTRWSRLAGRVDQLAESRADTVDTHATELRRIERDLHDGAQARLVALGMSLGMAEEMLSRDPDAARELLAEARASSSQALAELRHLVRGIHPPVLADRGLEGAVRALAMTLPIPIDLDIELHGRPADPVESAVYFAVAESLANVTKHSGAHRVSLRVRHLDDRLSVLIRDDGRGGADPGRGSGLSGIRRRLAAFDGTLTVYSPAGGPTVVIMEVPCALSSQRTSSSSGTA</sequence>
<keyword evidence="6 11" id="KW-0418">Kinase</keyword>
<feature type="transmembrane region" description="Helical" evidence="9">
    <location>
        <begin position="44"/>
        <end position="62"/>
    </location>
</feature>
<evidence type="ECO:0000256" key="4">
    <source>
        <dbReference type="ARBA" id="ARBA00022679"/>
    </source>
</evidence>
<dbReference type="EMBL" id="PVZC01000004">
    <property type="protein sequence ID" value="PRX98704.1"/>
    <property type="molecule type" value="Genomic_DNA"/>
</dbReference>
<keyword evidence="8" id="KW-0902">Two-component regulatory system</keyword>
<evidence type="ECO:0000256" key="7">
    <source>
        <dbReference type="ARBA" id="ARBA00022840"/>
    </source>
</evidence>
<dbReference type="OrthoDB" id="5241729at2"/>
<dbReference type="AlphaFoldDB" id="A0A2T0Q4I6"/>
<keyword evidence="5" id="KW-0547">Nucleotide-binding</keyword>
<evidence type="ECO:0000256" key="2">
    <source>
        <dbReference type="ARBA" id="ARBA00012438"/>
    </source>
</evidence>
<keyword evidence="9" id="KW-1133">Transmembrane helix</keyword>
<feature type="transmembrane region" description="Helical" evidence="9">
    <location>
        <begin position="12"/>
        <end position="38"/>
    </location>
</feature>
<dbReference type="InterPro" id="IPR011712">
    <property type="entry name" value="Sig_transdc_His_kin_sub3_dim/P"/>
</dbReference>
<dbReference type="Pfam" id="PF07730">
    <property type="entry name" value="HisKA_3"/>
    <property type="match status" value="1"/>
</dbReference>
<proteinExistence type="predicted"/>
<dbReference type="SMART" id="SM00387">
    <property type="entry name" value="HATPase_c"/>
    <property type="match status" value="1"/>
</dbReference>
<dbReference type="PANTHER" id="PTHR24421">
    <property type="entry name" value="NITRATE/NITRITE SENSOR PROTEIN NARX-RELATED"/>
    <property type="match status" value="1"/>
</dbReference>
<dbReference type="SUPFAM" id="SSF55874">
    <property type="entry name" value="ATPase domain of HSP90 chaperone/DNA topoisomerase II/histidine kinase"/>
    <property type="match status" value="1"/>
</dbReference>
<keyword evidence="9" id="KW-0812">Transmembrane</keyword>
<evidence type="ECO:0000313" key="11">
    <source>
        <dbReference type="EMBL" id="PRX98704.1"/>
    </source>
</evidence>
<gene>
    <name evidence="11" type="ORF">CLV72_104283</name>
</gene>
<evidence type="ECO:0000256" key="6">
    <source>
        <dbReference type="ARBA" id="ARBA00022777"/>
    </source>
</evidence>
<organism evidence="11 12">
    <name type="scientific">Allonocardiopsis opalescens</name>
    <dbReference type="NCBI Taxonomy" id="1144618"/>
    <lineage>
        <taxon>Bacteria</taxon>
        <taxon>Bacillati</taxon>
        <taxon>Actinomycetota</taxon>
        <taxon>Actinomycetes</taxon>
        <taxon>Streptosporangiales</taxon>
        <taxon>Allonocardiopsis</taxon>
    </lineage>
</organism>
<keyword evidence="12" id="KW-1185">Reference proteome</keyword>
<protein>
    <recommendedName>
        <fullName evidence="2">histidine kinase</fullName>
        <ecNumber evidence="2">2.7.13.3</ecNumber>
    </recommendedName>
</protein>
<evidence type="ECO:0000259" key="10">
    <source>
        <dbReference type="SMART" id="SM00387"/>
    </source>
</evidence>
<dbReference type="RefSeq" id="WP_106246092.1">
    <property type="nucleotide sequence ID" value="NZ_PVZC01000004.1"/>
</dbReference>
<name>A0A2T0Q4I6_9ACTN</name>
<evidence type="ECO:0000256" key="3">
    <source>
        <dbReference type="ARBA" id="ARBA00022553"/>
    </source>
</evidence>
<dbReference type="Pfam" id="PF02518">
    <property type="entry name" value="HATPase_c"/>
    <property type="match status" value="1"/>
</dbReference>
<dbReference type="InterPro" id="IPR050482">
    <property type="entry name" value="Sensor_HK_TwoCompSys"/>
</dbReference>
<evidence type="ECO:0000256" key="8">
    <source>
        <dbReference type="ARBA" id="ARBA00023012"/>
    </source>
</evidence>
<accession>A0A2T0Q4I6</accession>
<evidence type="ECO:0000256" key="9">
    <source>
        <dbReference type="SAM" id="Phobius"/>
    </source>
</evidence>
<dbReference type="GO" id="GO:0046983">
    <property type="term" value="F:protein dimerization activity"/>
    <property type="evidence" value="ECO:0007669"/>
    <property type="project" value="InterPro"/>
</dbReference>
<dbReference type="InterPro" id="IPR025828">
    <property type="entry name" value="Put_sensor_dom"/>
</dbReference>